<proteinExistence type="predicted"/>
<dbReference type="Gene3D" id="3.40.630.30">
    <property type="match status" value="1"/>
</dbReference>
<dbReference type="RefSeq" id="WP_132214050.1">
    <property type="nucleotide sequence ID" value="NZ_SLWN01000016.1"/>
</dbReference>
<gene>
    <name evidence="2" type="ORF">EV652_116122</name>
</gene>
<dbReference type="InterPro" id="IPR051531">
    <property type="entry name" value="N-acetyltransferase"/>
</dbReference>
<dbReference type="EMBL" id="SLWN01000016">
    <property type="protein sequence ID" value="TCO18094.1"/>
    <property type="molecule type" value="Genomic_DNA"/>
</dbReference>
<dbReference type="InterPro" id="IPR016181">
    <property type="entry name" value="Acyl_CoA_acyltransferase"/>
</dbReference>
<keyword evidence="3" id="KW-1185">Reference proteome</keyword>
<dbReference type="OrthoDB" id="3533156at2"/>
<evidence type="ECO:0000313" key="2">
    <source>
        <dbReference type="EMBL" id="TCO18094.1"/>
    </source>
</evidence>
<comment type="caution">
    <text evidence="2">The sequence shown here is derived from an EMBL/GenBank/DDBJ whole genome shotgun (WGS) entry which is preliminary data.</text>
</comment>
<dbReference type="PROSITE" id="PS51186">
    <property type="entry name" value="GNAT"/>
    <property type="match status" value="1"/>
</dbReference>
<dbReference type="PANTHER" id="PTHR43792">
    <property type="entry name" value="GNAT FAMILY, PUTATIVE (AFU_ORTHOLOGUE AFUA_3G00765)-RELATED-RELATED"/>
    <property type="match status" value="1"/>
</dbReference>
<dbReference type="GO" id="GO:0016747">
    <property type="term" value="F:acyltransferase activity, transferring groups other than amino-acyl groups"/>
    <property type="evidence" value="ECO:0007669"/>
    <property type="project" value="InterPro"/>
</dbReference>
<name>A0A4R2H3G5_9ACTN</name>
<organism evidence="2 3">
    <name type="scientific">Kribbella steppae</name>
    <dbReference type="NCBI Taxonomy" id="2512223"/>
    <lineage>
        <taxon>Bacteria</taxon>
        <taxon>Bacillati</taxon>
        <taxon>Actinomycetota</taxon>
        <taxon>Actinomycetes</taxon>
        <taxon>Propionibacteriales</taxon>
        <taxon>Kribbellaceae</taxon>
        <taxon>Kribbella</taxon>
    </lineage>
</organism>
<reference evidence="2 3" key="1">
    <citation type="journal article" date="2015" name="Stand. Genomic Sci.">
        <title>Genomic Encyclopedia of Bacterial and Archaeal Type Strains, Phase III: the genomes of soil and plant-associated and newly described type strains.</title>
        <authorList>
            <person name="Whitman W.B."/>
            <person name="Woyke T."/>
            <person name="Klenk H.P."/>
            <person name="Zhou Y."/>
            <person name="Lilburn T.G."/>
            <person name="Beck B.J."/>
            <person name="De Vos P."/>
            <person name="Vandamme P."/>
            <person name="Eisen J.A."/>
            <person name="Garrity G."/>
            <person name="Hugenholtz P."/>
            <person name="Kyrpides N.C."/>
        </authorList>
    </citation>
    <scope>NUCLEOTIDE SEQUENCE [LARGE SCALE GENOMIC DNA]</scope>
    <source>
        <strain evidence="2 3">VKM Ac-2572</strain>
    </source>
</reference>
<evidence type="ECO:0000259" key="1">
    <source>
        <dbReference type="PROSITE" id="PS51186"/>
    </source>
</evidence>
<keyword evidence="2" id="KW-0808">Transferase</keyword>
<dbReference type="AlphaFoldDB" id="A0A4R2H3G5"/>
<dbReference type="PANTHER" id="PTHR43792:SF1">
    <property type="entry name" value="N-ACETYLTRANSFERASE DOMAIN-CONTAINING PROTEIN"/>
    <property type="match status" value="1"/>
</dbReference>
<dbReference type="Pfam" id="PF13302">
    <property type="entry name" value="Acetyltransf_3"/>
    <property type="match status" value="1"/>
</dbReference>
<accession>A0A4R2H3G5</accession>
<protein>
    <submittedName>
        <fullName evidence="2">RimJ/RimL family protein N-acetyltransferase</fullName>
    </submittedName>
</protein>
<dbReference type="InterPro" id="IPR000182">
    <property type="entry name" value="GNAT_dom"/>
</dbReference>
<dbReference type="Proteomes" id="UP000294508">
    <property type="component" value="Unassembled WGS sequence"/>
</dbReference>
<feature type="domain" description="N-acetyltransferase" evidence="1">
    <location>
        <begin position="7"/>
        <end position="168"/>
    </location>
</feature>
<dbReference type="SUPFAM" id="SSF55729">
    <property type="entry name" value="Acyl-CoA N-acyltransferases (Nat)"/>
    <property type="match status" value="1"/>
</dbReference>
<sequence>MRTTDRLVLRPFREEDLEPWAALNTDPEVMKYLGGVPLSREESDGIASGVNKRYAADGTGFLAIERRTDGAFVGACGLQFTPWYPDFEIGWRLAHAYWGHGYATEAASSWLEHGFTTMGLQRVISVTDTPNVRSIGVMRRLGMTFDHEAVLEEDGVPFDATVYSMTPAAWSAKIGGRG</sequence>
<evidence type="ECO:0000313" key="3">
    <source>
        <dbReference type="Proteomes" id="UP000294508"/>
    </source>
</evidence>